<sequence>MINQSFKPHTFSKLIYVSGSVLLVLQLAATLFRLSSLTHANFELSELRKTEKQMQSQLSYLQSDLAEVRISSFKDSQEFGYVPMRNIVTLSSNLPQVAAR</sequence>
<dbReference type="EMBL" id="LBTH01000006">
    <property type="protein sequence ID" value="KKQ36197.1"/>
    <property type="molecule type" value="Genomic_DNA"/>
</dbReference>
<reference evidence="1 2" key="1">
    <citation type="journal article" date="2015" name="Nature">
        <title>rRNA introns, odd ribosomes, and small enigmatic genomes across a large radiation of phyla.</title>
        <authorList>
            <person name="Brown C.T."/>
            <person name="Hug L.A."/>
            <person name="Thomas B.C."/>
            <person name="Sharon I."/>
            <person name="Castelle C.J."/>
            <person name="Singh A."/>
            <person name="Wilkins M.J."/>
            <person name="Williams K.H."/>
            <person name="Banfield J.F."/>
        </authorList>
    </citation>
    <scope>NUCLEOTIDE SEQUENCE [LARGE SCALE GENOMIC DNA]</scope>
</reference>
<gene>
    <name evidence="1" type="ORF">US52_C0006G0027</name>
</gene>
<protein>
    <submittedName>
        <fullName evidence="1">Uncharacterized protein</fullName>
    </submittedName>
</protein>
<comment type="caution">
    <text evidence="1">The sequence shown here is derived from an EMBL/GenBank/DDBJ whole genome shotgun (WGS) entry which is preliminary data.</text>
</comment>
<proteinExistence type="predicted"/>
<evidence type="ECO:0000313" key="1">
    <source>
        <dbReference type="EMBL" id="KKQ36197.1"/>
    </source>
</evidence>
<evidence type="ECO:0000313" key="2">
    <source>
        <dbReference type="Proteomes" id="UP000034852"/>
    </source>
</evidence>
<dbReference type="Proteomes" id="UP000034852">
    <property type="component" value="Unassembled WGS sequence"/>
</dbReference>
<name>A0A0G0H227_9BACT</name>
<dbReference type="AlphaFoldDB" id="A0A0G0H227"/>
<organism evidence="1 2">
    <name type="scientific">candidate division WS6 bacterium GW2011_GWA2_37_6</name>
    <dbReference type="NCBI Taxonomy" id="1619087"/>
    <lineage>
        <taxon>Bacteria</taxon>
        <taxon>Candidatus Dojkabacteria</taxon>
    </lineage>
</organism>
<accession>A0A0G0H227</accession>